<dbReference type="Pfam" id="PF06271">
    <property type="entry name" value="RDD"/>
    <property type="match status" value="1"/>
</dbReference>
<dbReference type="AlphaFoldDB" id="A0A972K181"/>
<dbReference type="EMBL" id="WHOD01000058">
    <property type="protein sequence ID" value="NOU94585.1"/>
    <property type="molecule type" value="Genomic_DNA"/>
</dbReference>
<organism evidence="7 8">
    <name type="scientific">Paenibacillus foliorum</name>
    <dbReference type="NCBI Taxonomy" id="2654974"/>
    <lineage>
        <taxon>Bacteria</taxon>
        <taxon>Bacillati</taxon>
        <taxon>Bacillota</taxon>
        <taxon>Bacilli</taxon>
        <taxon>Bacillales</taxon>
        <taxon>Paenibacillaceae</taxon>
        <taxon>Paenibacillus</taxon>
    </lineage>
</organism>
<comment type="caution">
    <text evidence="7">The sequence shown here is derived from an EMBL/GenBank/DDBJ whole genome shotgun (WGS) entry which is preliminary data.</text>
</comment>
<evidence type="ECO:0000313" key="7">
    <source>
        <dbReference type="EMBL" id="NOU94585.1"/>
    </source>
</evidence>
<dbReference type="Proteomes" id="UP000641588">
    <property type="component" value="Unassembled WGS sequence"/>
</dbReference>
<evidence type="ECO:0000313" key="8">
    <source>
        <dbReference type="Proteomes" id="UP000641588"/>
    </source>
</evidence>
<sequence>MWKGTFMRAERMTRLGAFFIDHLLFSIVTTIFYFLISWDIMTQSPMSVENFNKLRKLNYSVTAIALIITMFKDVVKGRSIGKRITNIAVIDRKRIDQVPSTWRLILRNITLLIWPVELIYFLISGKRIGDIIFNTEVVGVKVKAKEER</sequence>
<dbReference type="InterPro" id="IPR010432">
    <property type="entry name" value="RDD"/>
</dbReference>
<name>A0A972K181_9BACL</name>
<evidence type="ECO:0000259" key="6">
    <source>
        <dbReference type="Pfam" id="PF06271"/>
    </source>
</evidence>
<proteinExistence type="predicted"/>
<keyword evidence="4 5" id="KW-0472">Membrane</keyword>
<evidence type="ECO:0000256" key="2">
    <source>
        <dbReference type="ARBA" id="ARBA00022692"/>
    </source>
</evidence>
<accession>A0A972K181</accession>
<keyword evidence="2 5" id="KW-0812">Transmembrane</keyword>
<feature type="transmembrane region" description="Helical" evidence="5">
    <location>
        <begin position="104"/>
        <end position="123"/>
    </location>
</feature>
<keyword evidence="3 5" id="KW-1133">Transmembrane helix</keyword>
<protein>
    <recommendedName>
        <fullName evidence="6">RDD domain-containing protein</fullName>
    </recommendedName>
</protein>
<feature type="transmembrane region" description="Helical" evidence="5">
    <location>
        <begin position="12"/>
        <end position="36"/>
    </location>
</feature>
<evidence type="ECO:0000256" key="1">
    <source>
        <dbReference type="ARBA" id="ARBA00004141"/>
    </source>
</evidence>
<keyword evidence="8" id="KW-1185">Reference proteome</keyword>
<gene>
    <name evidence="7" type="ORF">GC093_15350</name>
</gene>
<reference evidence="7" key="1">
    <citation type="submission" date="2019-10" db="EMBL/GenBank/DDBJ databases">
        <title>Description of Paenibacillus glebae sp. nov.</title>
        <authorList>
            <person name="Carlier A."/>
            <person name="Qi S."/>
        </authorList>
    </citation>
    <scope>NUCLEOTIDE SEQUENCE</scope>
    <source>
        <strain evidence="7">LMG 31456</strain>
    </source>
</reference>
<evidence type="ECO:0000256" key="5">
    <source>
        <dbReference type="SAM" id="Phobius"/>
    </source>
</evidence>
<comment type="subcellular location">
    <subcellularLocation>
        <location evidence="1">Membrane</location>
        <topology evidence="1">Multi-pass membrane protein</topology>
    </subcellularLocation>
</comment>
<dbReference type="GO" id="GO:0016020">
    <property type="term" value="C:membrane"/>
    <property type="evidence" value="ECO:0007669"/>
    <property type="project" value="UniProtKB-SubCell"/>
</dbReference>
<feature type="domain" description="RDD" evidence="6">
    <location>
        <begin position="9"/>
        <end position="123"/>
    </location>
</feature>
<evidence type="ECO:0000256" key="3">
    <source>
        <dbReference type="ARBA" id="ARBA00022989"/>
    </source>
</evidence>
<evidence type="ECO:0000256" key="4">
    <source>
        <dbReference type="ARBA" id="ARBA00023136"/>
    </source>
</evidence>